<keyword evidence="2" id="KW-1185">Reference proteome</keyword>
<protein>
    <submittedName>
        <fullName evidence="1">Uncharacterized protein</fullName>
    </submittedName>
</protein>
<comment type="caution">
    <text evidence="1">The sequence shown here is derived from an EMBL/GenBank/DDBJ whole genome shotgun (WGS) entry which is preliminary data.</text>
</comment>
<reference evidence="1 2" key="1">
    <citation type="journal article" date="2015" name="Genome Biol. Evol.">
        <title>Comparative Genomics of a Bacterivorous Green Alga Reveals Evolutionary Causalities and Consequences of Phago-Mixotrophic Mode of Nutrition.</title>
        <authorList>
            <person name="Burns J.A."/>
            <person name="Paasch A."/>
            <person name="Narechania A."/>
            <person name="Kim E."/>
        </authorList>
    </citation>
    <scope>NUCLEOTIDE SEQUENCE [LARGE SCALE GENOMIC DNA]</scope>
    <source>
        <strain evidence="1 2">PLY_AMNH</strain>
    </source>
</reference>
<name>A0AAE0F8P5_9CHLO</name>
<sequence length="494" mass="54870">MSTSIHVQAKDLGVDVKTVQENSFDKAMRDAYVSFKSVLKENASTKLTPAYDPTVLDFYADLLMTGRLPSNWEEKLDPSNSLRTVKANKPAVVSVIYNKLKTLAELGVLDRSLFAITDFGEETDDEVFLVILCKVWRKFEMQNMLYICFTNPNLQGQIDKLEKFLGWHLSEQNIQAFGASSPPETLTSKGTGLDVFIIGPLKDNYASAVGEAVNAICSSHDNLPRYFLGGITNGSVLNYKPGVSAAFFNEAVNNKRECYSIDYDRGKACESFSLEDLNSVVEEDGSVFSDAIVDHVQKIAFRNSMGRASPTANNYYVGLLLREGGPNYATVMQLFKTARKLPSNGAVWEELAKHESSGIYAECKTEAIAYYSEMLLDPPLAPRKSLNQSNVTLGEGAIMQFSVKGQGMVTLPKPVFLQEAIEGYAQVLLMNYLAFDCPIKVILSGYPENWDPAWETLGESNPKCRFEEHVKSAECEDMINRVKLVLQGLQAFEQ</sequence>
<dbReference type="Proteomes" id="UP001190700">
    <property type="component" value="Unassembled WGS sequence"/>
</dbReference>
<proteinExistence type="predicted"/>
<accession>A0AAE0F8P5</accession>
<gene>
    <name evidence="1" type="ORF">CYMTET_35715</name>
</gene>
<dbReference type="AlphaFoldDB" id="A0AAE0F8P5"/>
<evidence type="ECO:0000313" key="1">
    <source>
        <dbReference type="EMBL" id="KAK3255088.1"/>
    </source>
</evidence>
<evidence type="ECO:0000313" key="2">
    <source>
        <dbReference type="Proteomes" id="UP001190700"/>
    </source>
</evidence>
<dbReference type="EMBL" id="LGRX02022861">
    <property type="protein sequence ID" value="KAK3255088.1"/>
    <property type="molecule type" value="Genomic_DNA"/>
</dbReference>
<organism evidence="1 2">
    <name type="scientific">Cymbomonas tetramitiformis</name>
    <dbReference type="NCBI Taxonomy" id="36881"/>
    <lineage>
        <taxon>Eukaryota</taxon>
        <taxon>Viridiplantae</taxon>
        <taxon>Chlorophyta</taxon>
        <taxon>Pyramimonadophyceae</taxon>
        <taxon>Pyramimonadales</taxon>
        <taxon>Pyramimonadaceae</taxon>
        <taxon>Cymbomonas</taxon>
    </lineage>
</organism>